<gene>
    <name evidence="3" type="ORF">J4H92_01510</name>
</gene>
<keyword evidence="1" id="KW-0732">Signal</keyword>
<feature type="chain" id="PRO_5039158707" evidence="1">
    <location>
        <begin position="24"/>
        <end position="562"/>
    </location>
</feature>
<feature type="signal peptide" evidence="1">
    <location>
        <begin position="1"/>
        <end position="23"/>
    </location>
</feature>
<name>A0A939S4U0_9MICO</name>
<evidence type="ECO:0000313" key="4">
    <source>
        <dbReference type="Proteomes" id="UP000664382"/>
    </source>
</evidence>
<dbReference type="RefSeq" id="WP_208095262.1">
    <property type="nucleotide sequence ID" value="NZ_JAGDYM010000003.1"/>
</dbReference>
<reference evidence="3" key="1">
    <citation type="submission" date="2021-03" db="EMBL/GenBank/DDBJ databases">
        <title>Leucobacter chromiisoli sp. nov., isolated from chromium-containing soil of chemical plant.</title>
        <authorList>
            <person name="Xu Z."/>
        </authorList>
    </citation>
    <scope>NUCLEOTIDE SEQUENCE</scope>
    <source>
        <strain evidence="3">S27</strain>
    </source>
</reference>
<evidence type="ECO:0000313" key="3">
    <source>
        <dbReference type="EMBL" id="MBO1900624.1"/>
    </source>
</evidence>
<dbReference type="EMBL" id="JAGDYM010000003">
    <property type="protein sequence ID" value="MBO1900624.1"/>
    <property type="molecule type" value="Genomic_DNA"/>
</dbReference>
<dbReference type="Pfam" id="PF25976">
    <property type="entry name" value="LpqB_N"/>
    <property type="match status" value="1"/>
</dbReference>
<dbReference type="Proteomes" id="UP000664382">
    <property type="component" value="Unassembled WGS sequence"/>
</dbReference>
<dbReference type="Pfam" id="PF10647">
    <property type="entry name" value="Gmad1"/>
    <property type="match status" value="1"/>
</dbReference>
<evidence type="ECO:0000256" key="1">
    <source>
        <dbReference type="SAM" id="SignalP"/>
    </source>
</evidence>
<organism evidence="3 4">
    <name type="scientific">Leucobacter weissii</name>
    <dbReference type="NCBI Taxonomy" id="1983706"/>
    <lineage>
        <taxon>Bacteria</taxon>
        <taxon>Bacillati</taxon>
        <taxon>Actinomycetota</taxon>
        <taxon>Actinomycetes</taxon>
        <taxon>Micrococcales</taxon>
        <taxon>Microbacteriaceae</taxon>
        <taxon>Leucobacter</taxon>
    </lineage>
</organism>
<dbReference type="Pfam" id="PF10646">
    <property type="entry name" value="Germane"/>
    <property type="match status" value="1"/>
</dbReference>
<sequence>MSTSKIRRGLRAAAAALIALGLAACQSIPGSGPVQEGLANLDQAEQPVQFKPGGPMQGAGQDEIVRGFVRAAMSSSDDYAIAREFLTPGYAPTWDPTSGVFVDEGTQTYRPVGEDNGELSLTSIATVDADGALTPVSSGAAITLPFEFEQIGGEWRIASAPNGIILDRNSFSTLWTPRQLYFLSADDRLVPETRWFLNRATLSTQIVGELLEGPVEPDTEFLRTAFPSGTALVSTSVPISAGVAQIDLTPELLGADAATMELLVRQLSASLSSVPGLTRFELSVNGTVVDEAAVATETEARGSESMLTTVLRDGVFGTLDSDEVVPLPDIGEKIADLDPTAVTLDDERRTAAVVSGTGRSRAVGWLSESSFVEIDLRARALKPSLDPSGYVWSYADSDPGRILVSKPGGTASFLTLPRVSGRVAAATVSPGGHRLALLIEDGDERSAVQTVGIVRDAEGNPVDLVEALVPVAWVEGSPTDLDWVDEFRLVSLTRIGESGKITLAPLGQFATDAGAVPGAVSVSGGGGRALMRVLDADGWMFAPQGAGWQRQSEGVELIARVG</sequence>
<evidence type="ECO:0000259" key="2">
    <source>
        <dbReference type="SMART" id="SM00909"/>
    </source>
</evidence>
<dbReference type="InterPro" id="IPR059026">
    <property type="entry name" value="LpqB_N"/>
</dbReference>
<dbReference type="AlphaFoldDB" id="A0A939S4U0"/>
<feature type="domain" description="GerMN" evidence="2">
    <location>
        <begin position="203"/>
        <end position="293"/>
    </location>
</feature>
<protein>
    <submittedName>
        <fullName evidence="3">GerMN domain-containing protein</fullName>
    </submittedName>
</protein>
<dbReference type="SMART" id="SM00909">
    <property type="entry name" value="Germane"/>
    <property type="match status" value="1"/>
</dbReference>
<accession>A0A939S4U0</accession>
<keyword evidence="4" id="KW-1185">Reference proteome</keyword>
<comment type="caution">
    <text evidence="3">The sequence shown here is derived from an EMBL/GenBank/DDBJ whole genome shotgun (WGS) entry which is preliminary data.</text>
</comment>
<proteinExistence type="predicted"/>
<dbReference type="InterPro" id="IPR019606">
    <property type="entry name" value="GerMN"/>
</dbReference>
<dbReference type="InterPro" id="IPR018910">
    <property type="entry name" value="LpqB_C"/>
</dbReference>
<dbReference type="PROSITE" id="PS51257">
    <property type="entry name" value="PROKAR_LIPOPROTEIN"/>
    <property type="match status" value="1"/>
</dbReference>